<dbReference type="Proteomes" id="UP001597353">
    <property type="component" value="Unassembled WGS sequence"/>
</dbReference>
<protein>
    <submittedName>
        <fullName evidence="1">DUF982 domain-containing protein</fullName>
    </submittedName>
</protein>
<reference evidence="2" key="1">
    <citation type="journal article" date="2019" name="Int. J. Syst. Evol. Microbiol.">
        <title>The Global Catalogue of Microorganisms (GCM) 10K type strain sequencing project: providing services to taxonomists for standard genome sequencing and annotation.</title>
        <authorList>
            <consortium name="The Broad Institute Genomics Platform"/>
            <consortium name="The Broad Institute Genome Sequencing Center for Infectious Disease"/>
            <person name="Wu L."/>
            <person name="Ma J."/>
        </authorList>
    </citation>
    <scope>NUCLEOTIDE SEQUENCE [LARGE SCALE GENOMIC DNA]</scope>
    <source>
        <strain evidence="2">CGMCC 4.7242</strain>
    </source>
</reference>
<sequence length="83" mass="9290">MFEIQWGAPITLYSAHNCVAERFSTIEKARHWLRRNWPIVDDARHAALEKIDSAMDCMSPVKEARSAFVAAALSAGFVPDRAS</sequence>
<gene>
    <name evidence="1" type="ORF">ACFSGJ_09850</name>
</gene>
<proteinExistence type="predicted"/>
<keyword evidence="2" id="KW-1185">Reference proteome</keyword>
<dbReference type="RefSeq" id="WP_390261171.1">
    <property type="nucleotide sequence ID" value="NZ_JBHUGH010000006.1"/>
</dbReference>
<organism evidence="1 2">
    <name type="scientific">Halodurantibacterium flavum</name>
    <dbReference type="NCBI Taxonomy" id="1382802"/>
    <lineage>
        <taxon>Bacteria</taxon>
        <taxon>Pseudomonadati</taxon>
        <taxon>Pseudomonadota</taxon>
        <taxon>Alphaproteobacteria</taxon>
        <taxon>Rhodobacterales</taxon>
        <taxon>Paracoccaceae</taxon>
        <taxon>Halodurantibacterium</taxon>
    </lineage>
</organism>
<dbReference type="Gene3D" id="6.10.250.730">
    <property type="match status" value="1"/>
</dbReference>
<dbReference type="InterPro" id="IPR010385">
    <property type="entry name" value="DUF982"/>
</dbReference>
<name>A0ABW4S503_9RHOB</name>
<dbReference type="Pfam" id="PF06169">
    <property type="entry name" value="DUF982"/>
    <property type="match status" value="1"/>
</dbReference>
<evidence type="ECO:0000313" key="1">
    <source>
        <dbReference type="EMBL" id="MFD1912515.1"/>
    </source>
</evidence>
<accession>A0ABW4S503</accession>
<comment type="caution">
    <text evidence="1">The sequence shown here is derived from an EMBL/GenBank/DDBJ whole genome shotgun (WGS) entry which is preliminary data.</text>
</comment>
<dbReference type="EMBL" id="JBHUGH010000006">
    <property type="protein sequence ID" value="MFD1912515.1"/>
    <property type="molecule type" value="Genomic_DNA"/>
</dbReference>
<evidence type="ECO:0000313" key="2">
    <source>
        <dbReference type="Proteomes" id="UP001597353"/>
    </source>
</evidence>